<dbReference type="GeneID" id="80536317"/>
<name>A0A4P8W4I3_9VIRU</name>
<evidence type="ECO:0000313" key="1">
    <source>
        <dbReference type="EMBL" id="QCS35892.1"/>
    </source>
</evidence>
<organism evidence="1 2">
    <name type="scientific">Capybara genomovirus 6</name>
    <dbReference type="NCBI Taxonomy" id="2582945"/>
    <lineage>
        <taxon>Viruses</taxon>
        <taxon>Monodnaviria</taxon>
        <taxon>Shotokuvirae</taxon>
        <taxon>Cressdnaviricota</taxon>
        <taxon>Repensiviricetes</taxon>
        <taxon>Geplafuvirales</taxon>
        <taxon>Genomoviridae</taxon>
        <taxon>Gemygorvirus</taxon>
        <taxon>Gemygorvirus hydro1</taxon>
    </lineage>
</organism>
<dbReference type="RefSeq" id="YP_010798210.1">
    <property type="nucleotide sequence ID" value="NC_076363.1"/>
</dbReference>
<dbReference type="Proteomes" id="UP000681986">
    <property type="component" value="Segment"/>
</dbReference>
<dbReference type="EMBL" id="MK483078">
    <property type="protein sequence ID" value="QCS35892.1"/>
    <property type="molecule type" value="Genomic_DNA"/>
</dbReference>
<keyword evidence="2" id="KW-1185">Reference proteome</keyword>
<accession>A0A4P8W4I3</accession>
<proteinExistence type="predicted"/>
<gene>
    <name evidence="1" type="primary">cp</name>
</gene>
<sequence>MAYSTKSRYPRRALRRYVRKPRTTRRTYAKVRPYRRVLVRKRPPMTKRRILDVTTVKKRDNMPCYSNMAASGPTTTFAITPAVIRPTTSSDPLQNHPIVMPWLATARDLTTSTGVINARAVENARTTTTPYMVGLREIVEIQTPTGTPWQWRRICFTYKGLLPGVEQTTLYRPFAETSNGYMRVASPLAGDRNSDATYRLFYLIFAGQNATDWMDPMTAKLDVTRISVKYDKTRTIAAGNESGTIRKYKHWHAMGKTLAYDDDENGENMITNYTSVDSKVGMGDYYVVDLFRSRFGANSAEYLLFNPSATLYWHEK</sequence>
<reference evidence="1" key="1">
    <citation type="submission" date="2019-02" db="EMBL/GenBank/DDBJ databases">
        <title>Diverse ssDNA viruses associated with Capybara (Hydrochoerus hydrochaeris) in Brazil.</title>
        <authorList>
            <person name="Fontenele R.S."/>
            <person name="Lamas N.S."/>
            <person name="Lacorte C."/>
            <person name="Varsani A."/>
            <person name="Ribeiro S.G."/>
        </authorList>
    </citation>
    <scope>NUCLEOTIDE SEQUENCE</scope>
    <source>
        <strain evidence="1">Cap1_100</strain>
    </source>
</reference>
<dbReference type="KEGG" id="vg:80536317"/>
<evidence type="ECO:0000313" key="2">
    <source>
        <dbReference type="Proteomes" id="UP000681986"/>
    </source>
</evidence>
<protein>
    <submittedName>
        <fullName evidence="1">Capsid protein</fullName>
    </submittedName>
</protein>